<dbReference type="AlphaFoldDB" id="A0A3P6U7W7"/>
<dbReference type="OrthoDB" id="5847865at2759"/>
<reference evidence="1 2" key="1">
    <citation type="submission" date="2018-08" db="EMBL/GenBank/DDBJ databases">
        <authorList>
            <person name="Laetsch R D."/>
            <person name="Stevens L."/>
            <person name="Kumar S."/>
            <person name="Blaxter L. M."/>
        </authorList>
    </citation>
    <scope>NUCLEOTIDE SEQUENCE [LARGE SCALE GENOMIC DNA]</scope>
</reference>
<accession>A0A3P6U7W7</accession>
<dbReference type="Proteomes" id="UP000277928">
    <property type="component" value="Unassembled WGS sequence"/>
</dbReference>
<name>A0A3P6U7W7_LITSI</name>
<gene>
    <name evidence="1" type="ORF">NLS_LOCUS1951</name>
</gene>
<evidence type="ECO:0000313" key="2">
    <source>
        <dbReference type="Proteomes" id="UP000277928"/>
    </source>
</evidence>
<keyword evidence="2" id="KW-1185">Reference proteome</keyword>
<protein>
    <submittedName>
        <fullName evidence="1">Uncharacterized protein</fullName>
    </submittedName>
</protein>
<proteinExistence type="predicted"/>
<evidence type="ECO:0000313" key="1">
    <source>
        <dbReference type="EMBL" id="VDK72951.1"/>
    </source>
</evidence>
<sequence>MSYFHCFVDLDTIDELRSVYLTPDICAQQQTSARVTTSQYDEFFPEFSEEMDDESDSESDEAMSVATSIMDEELFALRPQHADIFGEEIAVGEEAFIDDVVPRRKKLSRELKKQVNVVSATLTDLSVVVSSLNHVSQGAGYIAKLVLNDSEFYSLDALACSCDFTKITKEDNLRIAVEQHLNRVLADLYDEINNEESHSCTGNTAVDSDKATVKFQFYSVPDDRPPSLKIQIENFRVALDDIILRHLSAFVHDNEKTSVRLNLKIKLVDTQIIAIDPKSKSIRIKLNDCVIEHLKENNVMI</sequence>
<dbReference type="OMA" id="NDCVIEQ"/>
<organism evidence="1 2">
    <name type="scientific">Litomosoides sigmodontis</name>
    <name type="common">Filarial nematode worm</name>
    <dbReference type="NCBI Taxonomy" id="42156"/>
    <lineage>
        <taxon>Eukaryota</taxon>
        <taxon>Metazoa</taxon>
        <taxon>Ecdysozoa</taxon>
        <taxon>Nematoda</taxon>
        <taxon>Chromadorea</taxon>
        <taxon>Rhabditida</taxon>
        <taxon>Spirurina</taxon>
        <taxon>Spiruromorpha</taxon>
        <taxon>Filarioidea</taxon>
        <taxon>Onchocercidae</taxon>
        <taxon>Litomosoides</taxon>
    </lineage>
</organism>
<dbReference type="EMBL" id="UYRX01000080">
    <property type="protein sequence ID" value="VDK72951.1"/>
    <property type="molecule type" value="Genomic_DNA"/>
</dbReference>